<evidence type="ECO:0000313" key="3">
    <source>
        <dbReference type="EMBL" id="KAH6643260.1"/>
    </source>
</evidence>
<accession>A0A9P8UAV6</accession>
<feature type="compositionally biased region" description="Polar residues" evidence="1">
    <location>
        <begin position="1657"/>
        <end position="1673"/>
    </location>
</feature>
<feature type="transmembrane region" description="Helical" evidence="2">
    <location>
        <begin position="1585"/>
        <end position="1606"/>
    </location>
</feature>
<protein>
    <submittedName>
        <fullName evidence="3">Uncharacterized protein</fullName>
    </submittedName>
</protein>
<dbReference type="RefSeq" id="XP_045951190.1">
    <property type="nucleotide sequence ID" value="XM_046108498.1"/>
</dbReference>
<proteinExistence type="predicted"/>
<dbReference type="GeneID" id="70137389"/>
<feature type="compositionally biased region" description="Polar residues" evidence="1">
    <location>
        <begin position="393"/>
        <end position="409"/>
    </location>
</feature>
<feature type="compositionally biased region" description="Polar residues" evidence="1">
    <location>
        <begin position="1809"/>
        <end position="1819"/>
    </location>
</feature>
<feature type="transmembrane region" description="Helical" evidence="2">
    <location>
        <begin position="1558"/>
        <end position="1578"/>
    </location>
</feature>
<feature type="transmembrane region" description="Helical" evidence="2">
    <location>
        <begin position="1732"/>
        <end position="1755"/>
    </location>
</feature>
<feature type="region of interest" description="Disordered" evidence="1">
    <location>
        <begin position="376"/>
        <end position="410"/>
    </location>
</feature>
<gene>
    <name evidence="3" type="ORF">BKA67DRAFT_665085</name>
</gene>
<feature type="compositionally biased region" description="Polar residues" evidence="1">
    <location>
        <begin position="860"/>
        <end position="869"/>
    </location>
</feature>
<feature type="compositionally biased region" description="Basic and acidic residues" evidence="1">
    <location>
        <begin position="1674"/>
        <end position="1688"/>
    </location>
</feature>
<sequence length="1833" mass="209471">MDAARPFWDDENVPGPGDPELLAFVNCEDRREFRPSLEQCRSWGDAPNPKTYASFGDNGTTATVSAYGNIVQFDTYIGEGHSGMFSADHGSVQEPYLVEERTRGLQNVATTSVAEPDEISNLYGLRLSNIKFDALPKQSWVNYRWPRYEFEDKGLKQEESSKKAYTVQWMVYDNVLLQHCTVENLDDTELSVDLEFLGTDSANMWIRDLDHIDPEYKFNEHRDNYTTSLGLHGYSWVLAHKLEASKADGISGTEARSETNEIDNIKPHVVEASSIAVVVSVFLNGKTLKWDEPDQWKVKLPSKPNTKDSGESLSLTPGNAAEIVIAYKMILTPISKAHWRDFLIPASYTNIGELIEKEPVSDISLTSLFCGIGDDTQGNANESRRKDGVDKTMNINSETRPTSPTSPVNDTPLVVNPSGLPSIGSSPGIHIEYIVRRNLEHILSACAIPLARRSLELEDEKVEEPVPVALTCGPMSFHRLTASSSYFSYQFLLEITQRLQQSTLGEKPYVKWLMKRISSVCRGHLRWISKVAQKAESGHLAGNYWVTGKVIDQESPSWRPDNSLTDNPFHILKAGNYAAVFPEDKSTSIEVVRDMYIPWLRNLEEQDKRNCFAWPHAHESDINVFRLDDHVWIWKALKVIDELGLWTMTDRNQTMSGETATDSRVSMYDDIRRWSRIYEYRNVQREMLRRFTTESEVSRKRMLAVTRSPRETRFLFHARDTVLFYEFDNFLLPETSFRPVWENTIEAQKHHDDNQETRWDNALRYALSILMGTRGYSINKEKSPRQLVETSLHTLLKISSHNGLFTGQLDETMKEPCLFYREADRDFYFHASFEIPFVILTRAHELGRESQYDPEKYTAEGSSATSNPPKRTKSEEKHDGHQQKALNDDIVEFSERLTAQPKRQLVTNELEALASENNTSTHSQALAKITQVANHRQSMKKIMPVNRFIDSNSIIDIPEEWLYNYPPFLSNEKPLLPKNVHEVLAKFLIDSRGFNTIIDLMTEDADLAVSIVRVEEKLRNKFCNALACDTETCIVILEDKDNEDIRKSFTGSLGPDLEPFVQEFLQTGKVPRSSLTGRFSDGGSISSKLTLNRFGPRRSISEFLGTDEVIDKLYRVFLEETGALLRKIHKFSGVRKWLRFMLFGETDFMVRTLLHEKSVYNKVRSLLKEDEGIAGQTIVHAAIEYLNSMFEQESGSMVNYWLFKEEGIDRAAVVDTKKKTTQGKRAKTITDSQPAYLTNVDLWSEHLNRSRTAGTAKKRLIYLPKANAQSALACVLGSPESERQSMSTFFDRHRNYNLYFFDDTTMSLNTWETELHLSFYQLSRTTQSVSAEEMQGIPRALMDVLPGGKDIEITKASVGFRFSGDFFDRYWTCHVIEFVPAKPEWESWEFIQQFAAKDRSLRQRKVLELSLFGRCLDMLASGTREILETLKLELGVSHGAFSFIDLRTGDYFSMSDQWQESQHALQALEDHLEHVISAIIDKWDTREKDRGTEKPRWTRSDEWKYRGVLKKLLAANNSKVRDIQSLHAEIKTLREFLGNRQDQIRNDLSLFGAENIRFFTYVTVVFLPLGFAASIFSMSETPDGLLISHMAATAAVSLVLTVFALVNAEKLGAATGAVSRAIAKHSDLQMKKSQFLHHYRASKREVQASKYGANTFATGTTHSYEPDTSTVLRNKTDKPDDTRRRGRPNDKNSWHPWFWILYMIIELPARRAALAYRALQKPKPTLSDFYEFSLGVLVLPWCVVIWLLQLIVINLSDLVHMIKYQFRRGEVSAKGSSQQDLFGGNVAWLLRPPIVLRPFLRADFKPRENTTQATQQKQTGPEEVRNNSNATEV</sequence>
<keyword evidence="4" id="KW-1185">Reference proteome</keyword>
<keyword evidence="2" id="KW-0472">Membrane</keyword>
<name>A0A9P8UAV6_9PEZI</name>
<evidence type="ECO:0000256" key="1">
    <source>
        <dbReference type="SAM" id="MobiDB-lite"/>
    </source>
</evidence>
<keyword evidence="2" id="KW-1133">Transmembrane helix</keyword>
<organism evidence="3 4">
    <name type="scientific">Truncatella angustata</name>
    <dbReference type="NCBI Taxonomy" id="152316"/>
    <lineage>
        <taxon>Eukaryota</taxon>
        <taxon>Fungi</taxon>
        <taxon>Dikarya</taxon>
        <taxon>Ascomycota</taxon>
        <taxon>Pezizomycotina</taxon>
        <taxon>Sordariomycetes</taxon>
        <taxon>Xylariomycetidae</taxon>
        <taxon>Amphisphaeriales</taxon>
        <taxon>Sporocadaceae</taxon>
        <taxon>Truncatella</taxon>
    </lineage>
</organism>
<dbReference type="OrthoDB" id="5361176at2759"/>
<feature type="region of interest" description="Disordered" evidence="1">
    <location>
        <begin position="852"/>
        <end position="885"/>
    </location>
</feature>
<feature type="region of interest" description="Disordered" evidence="1">
    <location>
        <begin position="1657"/>
        <end position="1688"/>
    </location>
</feature>
<dbReference type="Proteomes" id="UP000758603">
    <property type="component" value="Unassembled WGS sequence"/>
</dbReference>
<feature type="region of interest" description="Disordered" evidence="1">
    <location>
        <begin position="1807"/>
        <end position="1833"/>
    </location>
</feature>
<evidence type="ECO:0000313" key="4">
    <source>
        <dbReference type="Proteomes" id="UP000758603"/>
    </source>
</evidence>
<comment type="caution">
    <text evidence="3">The sequence shown here is derived from an EMBL/GenBank/DDBJ whole genome shotgun (WGS) entry which is preliminary data.</text>
</comment>
<keyword evidence="2" id="KW-0812">Transmembrane</keyword>
<feature type="compositionally biased region" description="Basic and acidic residues" evidence="1">
    <location>
        <begin position="872"/>
        <end position="882"/>
    </location>
</feature>
<evidence type="ECO:0000256" key="2">
    <source>
        <dbReference type="SAM" id="Phobius"/>
    </source>
</evidence>
<dbReference type="EMBL" id="JAGPXC010000013">
    <property type="protein sequence ID" value="KAH6643260.1"/>
    <property type="molecule type" value="Genomic_DNA"/>
</dbReference>
<reference evidence="3" key="1">
    <citation type="journal article" date="2021" name="Nat. Commun.">
        <title>Genetic determinants of endophytism in the Arabidopsis root mycobiome.</title>
        <authorList>
            <person name="Mesny F."/>
            <person name="Miyauchi S."/>
            <person name="Thiergart T."/>
            <person name="Pickel B."/>
            <person name="Atanasova L."/>
            <person name="Karlsson M."/>
            <person name="Huettel B."/>
            <person name="Barry K.W."/>
            <person name="Haridas S."/>
            <person name="Chen C."/>
            <person name="Bauer D."/>
            <person name="Andreopoulos W."/>
            <person name="Pangilinan J."/>
            <person name="LaButti K."/>
            <person name="Riley R."/>
            <person name="Lipzen A."/>
            <person name="Clum A."/>
            <person name="Drula E."/>
            <person name="Henrissat B."/>
            <person name="Kohler A."/>
            <person name="Grigoriev I.V."/>
            <person name="Martin F.M."/>
            <person name="Hacquard S."/>
        </authorList>
    </citation>
    <scope>NUCLEOTIDE SEQUENCE</scope>
    <source>
        <strain evidence="3">MPI-SDFR-AT-0073</strain>
    </source>
</reference>